<feature type="region of interest" description="Disordered" evidence="2">
    <location>
        <begin position="277"/>
        <end position="484"/>
    </location>
</feature>
<dbReference type="AlphaFoldDB" id="A0AAD8QP51"/>
<proteinExistence type="predicted"/>
<keyword evidence="5" id="KW-1185">Reference proteome</keyword>
<evidence type="ECO:0000259" key="3">
    <source>
        <dbReference type="Pfam" id="PF04195"/>
    </source>
</evidence>
<organism evidence="4 5">
    <name type="scientific">Lolium multiflorum</name>
    <name type="common">Italian ryegrass</name>
    <name type="synonym">Lolium perenne subsp. multiflorum</name>
    <dbReference type="NCBI Taxonomy" id="4521"/>
    <lineage>
        <taxon>Eukaryota</taxon>
        <taxon>Viridiplantae</taxon>
        <taxon>Streptophyta</taxon>
        <taxon>Embryophyta</taxon>
        <taxon>Tracheophyta</taxon>
        <taxon>Spermatophyta</taxon>
        <taxon>Magnoliopsida</taxon>
        <taxon>Liliopsida</taxon>
        <taxon>Poales</taxon>
        <taxon>Poaceae</taxon>
        <taxon>BOP clade</taxon>
        <taxon>Pooideae</taxon>
        <taxon>Poodae</taxon>
        <taxon>Poeae</taxon>
        <taxon>Poeae Chloroplast Group 2 (Poeae type)</taxon>
        <taxon>Loliodinae</taxon>
        <taxon>Loliinae</taxon>
        <taxon>Lolium</taxon>
    </lineage>
</organism>
<comment type="caution">
    <text evidence="4">The sequence shown here is derived from an EMBL/GenBank/DDBJ whole genome shotgun (WGS) entry which is preliminary data.</text>
</comment>
<sequence>MMASADLGSAEWERSKITAQDINLLKKLGISKKPKALCFPSEESYPTPPMEYRVSFVDHLIRGLSAPIHPFLRGLLFVYGLQLHHLTPNSILHISIFITLCESFLGVQPNWALWKRIFFCRRNGSPNVASNIRGVVICVRPDVDYFNVKFPDSVQGWRKKWLYIHEENHGCAEDNIPPFDGAEKIYRRRSWDAEATAEEKTATEALMTRIRELQNTRGQELSGIQITAYFLRIRVQPLQTRKNPLWKYAGNEDVDRLSVDLPVKDLEKLVRKISSLNKKDPVPSSCRVEPYSATNPLPENHPDLVSLPPLPEGGEVEERAVVTDDNQGTSRPESEAAVSRKSAASSEKETESEGTASVPSPPPAVSPKNKRKRNEVEDSGTSKAEEAGPSEGKKAFDPFVDALISSDDEEEHPAIDVAARTSTSRTFVVSDAQPEVEETSPPQHIIDHPTPPSSPRAPSPKRARIEPVEESTQLSGGFTTSSLNDPLMKEFFRLGTQFVGYRDLSNQLKADLAEANNRADALALKLEQSEKARKEAEADAKKAKAEAATVEDLRKRLHEAENSLSERISEQSAREEAIIKRLASQSRRFVRKTGQEYELSDPENDPLLDALSLLEIHGDEARDGLAEAEAGLSRLYPYFFPKKEQPTPFLALAKCFNTVENLGLKLRQESLKVGVESTIALIADSQQSVDWTKVGDTQEMETKRWQSLIKAAKPNSKKVLAYLGCKPTPAPSSSKPEVQ</sequence>
<dbReference type="Pfam" id="PF04195">
    <property type="entry name" value="Transposase_28"/>
    <property type="match status" value="1"/>
</dbReference>
<feature type="compositionally biased region" description="Low complexity" evidence="2">
    <location>
        <begin position="335"/>
        <end position="345"/>
    </location>
</feature>
<protein>
    <recommendedName>
        <fullName evidence="3">Transposase (putative) gypsy type domain-containing protein</fullName>
    </recommendedName>
</protein>
<accession>A0AAD8QP51</accession>
<feature type="compositionally biased region" description="Pro residues" evidence="2">
    <location>
        <begin position="449"/>
        <end position="458"/>
    </location>
</feature>
<dbReference type="Proteomes" id="UP001231189">
    <property type="component" value="Unassembled WGS sequence"/>
</dbReference>
<evidence type="ECO:0000256" key="1">
    <source>
        <dbReference type="SAM" id="Coils"/>
    </source>
</evidence>
<evidence type="ECO:0000313" key="5">
    <source>
        <dbReference type="Proteomes" id="UP001231189"/>
    </source>
</evidence>
<feature type="compositionally biased region" description="Basic and acidic residues" evidence="2">
    <location>
        <begin position="383"/>
        <end position="396"/>
    </location>
</feature>
<name>A0AAD8QP51_LOLMU</name>
<evidence type="ECO:0000256" key="2">
    <source>
        <dbReference type="SAM" id="MobiDB-lite"/>
    </source>
</evidence>
<dbReference type="EMBL" id="JAUUTY010000007">
    <property type="protein sequence ID" value="KAK1605037.1"/>
    <property type="molecule type" value="Genomic_DNA"/>
</dbReference>
<feature type="coiled-coil region" evidence="1">
    <location>
        <begin position="505"/>
        <end position="570"/>
    </location>
</feature>
<evidence type="ECO:0000313" key="4">
    <source>
        <dbReference type="EMBL" id="KAK1605037.1"/>
    </source>
</evidence>
<dbReference type="PANTHER" id="PTHR33026">
    <property type="entry name" value="OS06G0360600 PROTEIN"/>
    <property type="match status" value="1"/>
</dbReference>
<feature type="domain" description="Transposase (putative) gypsy type" evidence="3">
    <location>
        <begin position="55"/>
        <end position="120"/>
    </location>
</feature>
<reference evidence="4" key="1">
    <citation type="submission" date="2023-07" db="EMBL/GenBank/DDBJ databases">
        <title>A chromosome-level genome assembly of Lolium multiflorum.</title>
        <authorList>
            <person name="Chen Y."/>
            <person name="Copetti D."/>
            <person name="Kolliker R."/>
            <person name="Studer B."/>
        </authorList>
    </citation>
    <scope>NUCLEOTIDE SEQUENCE</scope>
    <source>
        <strain evidence="4">02402/16</strain>
        <tissue evidence="4">Leaf</tissue>
    </source>
</reference>
<dbReference type="InterPro" id="IPR007321">
    <property type="entry name" value="Transposase_28"/>
</dbReference>
<feature type="compositionally biased region" description="Polar residues" evidence="2">
    <location>
        <begin position="470"/>
        <end position="484"/>
    </location>
</feature>
<gene>
    <name evidence="4" type="ORF">QYE76_028710</name>
</gene>
<dbReference type="PANTHER" id="PTHR33026:SF7">
    <property type="entry name" value="OS03G0100275 PROTEIN"/>
    <property type="match status" value="1"/>
</dbReference>
<keyword evidence="1" id="KW-0175">Coiled coil</keyword>